<proteinExistence type="predicted"/>
<evidence type="ECO:0000313" key="1">
    <source>
        <dbReference type="EMBL" id="CAD1839537.1"/>
    </source>
</evidence>
<dbReference type="InterPro" id="IPR052343">
    <property type="entry name" value="Retrotransposon-Effector_Assoc"/>
</dbReference>
<dbReference type="AlphaFoldDB" id="A0A6V7Q9G4"/>
<accession>A0A6V7Q9G4</accession>
<reference evidence="1" key="1">
    <citation type="submission" date="2020-07" db="EMBL/GenBank/DDBJ databases">
        <authorList>
            <person name="Lin J."/>
        </authorList>
    </citation>
    <scope>NUCLEOTIDE SEQUENCE</scope>
</reference>
<name>A0A6V7Q9G4_ANACO</name>
<organism evidence="1">
    <name type="scientific">Ananas comosus var. bracteatus</name>
    <name type="common">red pineapple</name>
    <dbReference type="NCBI Taxonomy" id="296719"/>
    <lineage>
        <taxon>Eukaryota</taxon>
        <taxon>Viridiplantae</taxon>
        <taxon>Streptophyta</taxon>
        <taxon>Embryophyta</taxon>
        <taxon>Tracheophyta</taxon>
        <taxon>Spermatophyta</taxon>
        <taxon>Magnoliopsida</taxon>
        <taxon>Liliopsida</taxon>
        <taxon>Poales</taxon>
        <taxon>Bromeliaceae</taxon>
        <taxon>Bromelioideae</taxon>
        <taxon>Ananas</taxon>
    </lineage>
</organism>
<sequence>MDIGPHTAESHGVASCACESDTRPPAISINLAQCTDTWFRALLRSAHLLSCVPTSQAPPSAGQPSLSGCVTRVEVIGNYGGNAWDALSRRLAARFWGSSRDYLVANFAAPYKAVFFPNWVARESAISRSPLSFENFQFKLANWTEAGELERGTLPKRPGSGYTIGLSSAGTRRMSKPQLVTLGLDDGLARRVSHRLVLVSLSLTRTSGLKGGKITQEVKRVKRARTGVVLGWVTPWEVGASHRIPIEIESWEETNPIFLGEDLDERLGLVSTEAQERFIRLTGFASIPPRGSHEQFRSLETAIDPTLVGKERHVTEHKSRLAGLRGLPTASSPILVQPAPLVVAQPTLDLRPSSRGSAGLQPASSLILAQPATLVLAETDIPSSSHNRLTPPAGPVHIISNTVGSANLTTPTCSRLSSPGGPVRGASISVGLAKGSPQLSSRTTSPADISPTPIEFRSFRRNLRLASKNKGIAKSSLQRAQDLMCSKLKLVKFSNSTLRSFVPAPAEPFTVDSSTTDPSQDNLTTQDYRTLDADGTRGGLLTAWNNVLFDCIHYWLVLTRSTSSFKERRIRRRNPTLERLDRALISQDWILSFPRSTLKALLRPRSDHSPLVLTAFTFVPTPRLFQFESFWLCYSSLSGVVSNAWNSVHYASDPAKRFTLKIDSVRNALQHWSLGLSSGIKKQASLCLQWITWLDLAEETRMLSSLECNLRLKLKVRYEELCVLDELKWKQRSRVQWLREGDANTRFFHIGASCRRSRNNIHQLSDDTNTLSSPNTIADNLISFFHIMPDSVHSSHTSINFSSIFIDEALDLSSLNAPFSSDEVKMAIFSCALGKAPGPDGLPMLFYHRFWSLLQNDIMDVFNRFHNGLSDLSPINSSWICPIPKKPAVSTAKDLRPISLVHSMAKIISKVLACWLQSFMNLLINPFQTAFIKGRHILDNFYCAHILIHHLHVSKTPAAVFQDRLRACVRFISTGVSYMSFSMRGALATSG</sequence>
<dbReference type="PANTHER" id="PTHR46890">
    <property type="entry name" value="NON-LTR RETROLELEMENT REVERSE TRANSCRIPTASE-LIKE PROTEIN-RELATED"/>
    <property type="match status" value="1"/>
</dbReference>
<protein>
    <recommendedName>
        <fullName evidence="2">Reverse transcriptase domain-containing protein</fullName>
    </recommendedName>
</protein>
<dbReference type="PANTHER" id="PTHR46890:SF48">
    <property type="entry name" value="RNA-DIRECTED DNA POLYMERASE"/>
    <property type="match status" value="1"/>
</dbReference>
<evidence type="ECO:0008006" key="2">
    <source>
        <dbReference type="Google" id="ProtNLM"/>
    </source>
</evidence>
<gene>
    <name evidence="1" type="ORF">CB5_LOCUS22748</name>
</gene>
<dbReference type="EMBL" id="LR862134">
    <property type="protein sequence ID" value="CAD1839537.1"/>
    <property type="molecule type" value="Genomic_DNA"/>
</dbReference>